<proteinExistence type="predicted"/>
<dbReference type="Proteomes" id="UP000823773">
    <property type="component" value="Unassembled WGS sequence"/>
</dbReference>
<reference evidence="1" key="1">
    <citation type="submission" date="2021-03" db="EMBL/GenBank/DDBJ databases">
        <title>Genomic Encyclopedia of Type Strains, Phase IV (KMG-IV): sequencing the most valuable type-strain genomes for metagenomic binning, comparative biology and taxonomic classification.</title>
        <authorList>
            <person name="Goeker M."/>
        </authorList>
    </citation>
    <scope>NUCLEOTIDE SEQUENCE</scope>
    <source>
        <strain evidence="1">DSM 18131</strain>
    </source>
</reference>
<keyword evidence="2" id="KW-1185">Reference proteome</keyword>
<gene>
    <name evidence="1" type="ORF">J2Z19_001989</name>
</gene>
<evidence type="ECO:0000313" key="2">
    <source>
        <dbReference type="Proteomes" id="UP000823773"/>
    </source>
</evidence>
<comment type="caution">
    <text evidence="1">The sequence shown here is derived from an EMBL/GenBank/DDBJ whole genome shotgun (WGS) entry which is preliminary data.</text>
</comment>
<dbReference type="EMBL" id="JAGGJR010000002">
    <property type="protein sequence ID" value="MBP1872277.1"/>
    <property type="molecule type" value="Genomic_DNA"/>
</dbReference>
<name>A0ACC5STT3_ENSAD</name>
<sequence length="247" mass="28020">MEHKYPARFVLTGDVDWASEYCIESYVDTASAHGIVPSLFVTHRSKMLERFAEEGKVELGIHPNFLAGTTHGSTIDEIFDHVLALVPNPVALRCHAFFDNSHVAMAASRRGIRLDSNICCHLQENITVLKHWNGVDRLPVFFEDDVHWLLGLDWDFAAHRKTFESAGLKILNFHPFMWALNIPDTDYYLRHKQHIATLTKEQADAMRHPGSGSASFLAQAIEWVQKTGGRFVRLSELPFDAQARIDP</sequence>
<organism evidence="1 2">
    <name type="scientific">Ensifer adhaerens</name>
    <name type="common">Sinorhizobium morelense</name>
    <dbReference type="NCBI Taxonomy" id="106592"/>
    <lineage>
        <taxon>Bacteria</taxon>
        <taxon>Pseudomonadati</taxon>
        <taxon>Pseudomonadota</taxon>
        <taxon>Alphaproteobacteria</taxon>
        <taxon>Hyphomicrobiales</taxon>
        <taxon>Rhizobiaceae</taxon>
        <taxon>Sinorhizobium/Ensifer group</taxon>
        <taxon>Ensifer</taxon>
    </lineage>
</organism>
<evidence type="ECO:0000313" key="1">
    <source>
        <dbReference type="EMBL" id="MBP1872277.1"/>
    </source>
</evidence>
<accession>A0ACC5STT3</accession>
<protein>
    <submittedName>
        <fullName evidence="1">Uncharacterized protein</fullName>
    </submittedName>
</protein>